<reference evidence="3 4" key="1">
    <citation type="submission" date="2016-10" db="EMBL/GenBank/DDBJ databases">
        <title>The genome of Paramicrosporidium saccamoebae is the missing link in understanding Cryptomycota and Microsporidia evolution.</title>
        <authorList>
            <person name="Quandt C.A."/>
            <person name="Beaudet D."/>
            <person name="Corsaro D."/>
            <person name="Michel R."/>
            <person name="Corradi N."/>
            <person name="James T."/>
        </authorList>
    </citation>
    <scope>NUCLEOTIDE SEQUENCE [LARGE SCALE GENOMIC DNA]</scope>
    <source>
        <strain evidence="3 4">KSL3</strain>
    </source>
</reference>
<dbReference type="EMBL" id="MTSL01000063">
    <property type="protein sequence ID" value="PJF19469.1"/>
    <property type="molecule type" value="Genomic_DNA"/>
</dbReference>
<accession>A0A2H9TP15</accession>
<protein>
    <submittedName>
        <fullName evidence="3">Uncharacterized protein</fullName>
    </submittedName>
</protein>
<feature type="chain" id="PRO_5014110904" evidence="2">
    <location>
        <begin position="28"/>
        <end position="124"/>
    </location>
</feature>
<name>A0A2H9TP15_9FUNG</name>
<dbReference type="Proteomes" id="UP000240830">
    <property type="component" value="Unassembled WGS sequence"/>
</dbReference>
<evidence type="ECO:0000313" key="4">
    <source>
        <dbReference type="Proteomes" id="UP000240830"/>
    </source>
</evidence>
<evidence type="ECO:0000256" key="1">
    <source>
        <dbReference type="SAM" id="MobiDB-lite"/>
    </source>
</evidence>
<dbReference type="AlphaFoldDB" id="A0A2H9TP15"/>
<feature type="region of interest" description="Disordered" evidence="1">
    <location>
        <begin position="92"/>
        <end position="112"/>
    </location>
</feature>
<proteinExistence type="predicted"/>
<keyword evidence="4" id="KW-1185">Reference proteome</keyword>
<feature type="signal peptide" evidence="2">
    <location>
        <begin position="1"/>
        <end position="27"/>
    </location>
</feature>
<organism evidence="3 4">
    <name type="scientific">Paramicrosporidium saccamoebae</name>
    <dbReference type="NCBI Taxonomy" id="1246581"/>
    <lineage>
        <taxon>Eukaryota</taxon>
        <taxon>Fungi</taxon>
        <taxon>Fungi incertae sedis</taxon>
        <taxon>Cryptomycota</taxon>
        <taxon>Cryptomycota incertae sedis</taxon>
        <taxon>Paramicrosporidium</taxon>
    </lineage>
</organism>
<keyword evidence="2" id="KW-0732">Signal</keyword>
<gene>
    <name evidence="3" type="ORF">PSACC_00744</name>
</gene>
<sequence length="124" mass="13724">MHVGKVANRLKTVAITLLNLGPQSVLSAPNYETLPSNVGHHQRNPPHVSHNFKPISIQARPVQHGNQANLELLLQPYREAVGLWMLARGKGIRKDRDSSEEHGRSRPVACHSYVVGKRLSRSSG</sequence>
<evidence type="ECO:0000256" key="2">
    <source>
        <dbReference type="SAM" id="SignalP"/>
    </source>
</evidence>
<comment type="caution">
    <text evidence="3">The sequence shown here is derived from an EMBL/GenBank/DDBJ whole genome shotgun (WGS) entry which is preliminary data.</text>
</comment>
<feature type="compositionally biased region" description="Basic and acidic residues" evidence="1">
    <location>
        <begin position="92"/>
        <end position="104"/>
    </location>
</feature>
<evidence type="ECO:0000313" key="3">
    <source>
        <dbReference type="EMBL" id="PJF19469.1"/>
    </source>
</evidence>